<dbReference type="AlphaFoldDB" id="A0A5B7FXQ4"/>
<proteinExistence type="predicted"/>
<dbReference type="Proteomes" id="UP000324222">
    <property type="component" value="Unassembled WGS sequence"/>
</dbReference>
<dbReference type="EMBL" id="VSRR010010766">
    <property type="protein sequence ID" value="MPC52301.1"/>
    <property type="molecule type" value="Genomic_DNA"/>
</dbReference>
<sequence>MGSGGDGGGGGNDGGVAQLPSAIPVIRFDAFPHCQLLIATLIGLPPDADLPSPSRLRPNTR</sequence>
<evidence type="ECO:0000313" key="1">
    <source>
        <dbReference type="EMBL" id="MPC52301.1"/>
    </source>
</evidence>
<name>A0A5B7FXQ4_PORTR</name>
<gene>
    <name evidence="1" type="ORF">E2C01_046165</name>
</gene>
<accession>A0A5B7FXQ4</accession>
<keyword evidence="2" id="KW-1185">Reference proteome</keyword>
<comment type="caution">
    <text evidence="1">The sequence shown here is derived from an EMBL/GenBank/DDBJ whole genome shotgun (WGS) entry which is preliminary data.</text>
</comment>
<reference evidence="1 2" key="1">
    <citation type="submission" date="2019-05" db="EMBL/GenBank/DDBJ databases">
        <title>Another draft genome of Portunus trituberculatus and its Hox gene families provides insights of decapod evolution.</title>
        <authorList>
            <person name="Jeong J.-H."/>
            <person name="Song I."/>
            <person name="Kim S."/>
            <person name="Choi T."/>
            <person name="Kim D."/>
            <person name="Ryu S."/>
            <person name="Kim W."/>
        </authorList>
    </citation>
    <scope>NUCLEOTIDE SEQUENCE [LARGE SCALE GENOMIC DNA]</scope>
    <source>
        <tissue evidence="1">Muscle</tissue>
    </source>
</reference>
<evidence type="ECO:0000313" key="2">
    <source>
        <dbReference type="Proteomes" id="UP000324222"/>
    </source>
</evidence>
<organism evidence="1 2">
    <name type="scientific">Portunus trituberculatus</name>
    <name type="common">Swimming crab</name>
    <name type="synonym">Neptunus trituberculatus</name>
    <dbReference type="NCBI Taxonomy" id="210409"/>
    <lineage>
        <taxon>Eukaryota</taxon>
        <taxon>Metazoa</taxon>
        <taxon>Ecdysozoa</taxon>
        <taxon>Arthropoda</taxon>
        <taxon>Crustacea</taxon>
        <taxon>Multicrustacea</taxon>
        <taxon>Malacostraca</taxon>
        <taxon>Eumalacostraca</taxon>
        <taxon>Eucarida</taxon>
        <taxon>Decapoda</taxon>
        <taxon>Pleocyemata</taxon>
        <taxon>Brachyura</taxon>
        <taxon>Eubrachyura</taxon>
        <taxon>Portunoidea</taxon>
        <taxon>Portunidae</taxon>
        <taxon>Portuninae</taxon>
        <taxon>Portunus</taxon>
    </lineage>
</organism>
<protein>
    <submittedName>
        <fullName evidence="1">Uncharacterized protein</fullName>
    </submittedName>
</protein>